<accession>A0AAN6XYU7</accession>
<dbReference type="Gene3D" id="2.60.40.2970">
    <property type="match status" value="1"/>
</dbReference>
<evidence type="ECO:0000313" key="2">
    <source>
        <dbReference type="Proteomes" id="UP001301769"/>
    </source>
</evidence>
<organism evidence="1 2">
    <name type="scientific">Rhypophila decipiens</name>
    <dbReference type="NCBI Taxonomy" id="261697"/>
    <lineage>
        <taxon>Eukaryota</taxon>
        <taxon>Fungi</taxon>
        <taxon>Dikarya</taxon>
        <taxon>Ascomycota</taxon>
        <taxon>Pezizomycotina</taxon>
        <taxon>Sordariomycetes</taxon>
        <taxon>Sordariomycetidae</taxon>
        <taxon>Sordariales</taxon>
        <taxon>Naviculisporaceae</taxon>
        <taxon>Rhypophila</taxon>
    </lineage>
</organism>
<dbReference type="Proteomes" id="UP001301769">
    <property type="component" value="Unassembled WGS sequence"/>
</dbReference>
<keyword evidence="2" id="KW-1185">Reference proteome</keyword>
<dbReference type="EMBL" id="MU858216">
    <property type="protein sequence ID" value="KAK4209111.1"/>
    <property type="molecule type" value="Genomic_DNA"/>
</dbReference>
<dbReference type="AlphaFoldDB" id="A0AAN6XYU7"/>
<name>A0AAN6XYU7_9PEZI</name>
<protein>
    <submittedName>
        <fullName evidence="1">Uncharacterized protein</fullName>
    </submittedName>
</protein>
<proteinExistence type="predicted"/>
<reference evidence="1" key="1">
    <citation type="journal article" date="2023" name="Mol. Phylogenet. Evol.">
        <title>Genome-scale phylogeny and comparative genomics of the fungal order Sordariales.</title>
        <authorList>
            <person name="Hensen N."/>
            <person name="Bonometti L."/>
            <person name="Westerberg I."/>
            <person name="Brannstrom I.O."/>
            <person name="Guillou S."/>
            <person name="Cros-Aarteil S."/>
            <person name="Calhoun S."/>
            <person name="Haridas S."/>
            <person name="Kuo A."/>
            <person name="Mondo S."/>
            <person name="Pangilinan J."/>
            <person name="Riley R."/>
            <person name="LaButti K."/>
            <person name="Andreopoulos B."/>
            <person name="Lipzen A."/>
            <person name="Chen C."/>
            <person name="Yan M."/>
            <person name="Daum C."/>
            <person name="Ng V."/>
            <person name="Clum A."/>
            <person name="Steindorff A."/>
            <person name="Ohm R.A."/>
            <person name="Martin F."/>
            <person name="Silar P."/>
            <person name="Natvig D.O."/>
            <person name="Lalanne C."/>
            <person name="Gautier V."/>
            <person name="Ament-Velasquez S.L."/>
            <person name="Kruys A."/>
            <person name="Hutchinson M.I."/>
            <person name="Powell A.J."/>
            <person name="Barry K."/>
            <person name="Miller A.N."/>
            <person name="Grigoriev I.V."/>
            <person name="Debuchy R."/>
            <person name="Gladieux P."/>
            <person name="Hiltunen Thoren M."/>
            <person name="Johannesson H."/>
        </authorList>
    </citation>
    <scope>NUCLEOTIDE SEQUENCE</scope>
    <source>
        <strain evidence="1">PSN293</strain>
    </source>
</reference>
<reference evidence="1" key="2">
    <citation type="submission" date="2023-05" db="EMBL/GenBank/DDBJ databases">
        <authorList>
            <consortium name="Lawrence Berkeley National Laboratory"/>
            <person name="Steindorff A."/>
            <person name="Hensen N."/>
            <person name="Bonometti L."/>
            <person name="Westerberg I."/>
            <person name="Brannstrom I.O."/>
            <person name="Guillou S."/>
            <person name="Cros-Aarteil S."/>
            <person name="Calhoun S."/>
            <person name="Haridas S."/>
            <person name="Kuo A."/>
            <person name="Mondo S."/>
            <person name="Pangilinan J."/>
            <person name="Riley R."/>
            <person name="Labutti K."/>
            <person name="Andreopoulos B."/>
            <person name="Lipzen A."/>
            <person name="Chen C."/>
            <person name="Yanf M."/>
            <person name="Daum C."/>
            <person name="Ng V."/>
            <person name="Clum A."/>
            <person name="Ohm R."/>
            <person name="Martin F."/>
            <person name="Silar P."/>
            <person name="Natvig D."/>
            <person name="Lalanne C."/>
            <person name="Gautier V."/>
            <person name="Ament-Velasquez S.L."/>
            <person name="Kruys A."/>
            <person name="Hutchinson M.I."/>
            <person name="Powell A.J."/>
            <person name="Barry K."/>
            <person name="Miller A.N."/>
            <person name="Grigoriev I.V."/>
            <person name="Debuchy R."/>
            <person name="Gladieux P."/>
            <person name="Thoren M.H."/>
            <person name="Johannesson H."/>
        </authorList>
    </citation>
    <scope>NUCLEOTIDE SEQUENCE</scope>
    <source>
        <strain evidence="1">PSN293</strain>
    </source>
</reference>
<sequence>MSGPPLSLSLNLDWPSTSEPDPVVRVTVKNTSKDETYTIFKWASPLDPLALALGLVSVFIPSREDGPGTRFDIPQIMLKRAMPPPEDAFVTLAPGEGAFHDIVLRDPAVDMNRLVSAAKEASRNGPAAVNIQVLCSADNEDEDEAQRGAVIWRGKRKEDLSDGEILSLGRGGRENGGAARWNFESNVLGLVVAL</sequence>
<evidence type="ECO:0000313" key="1">
    <source>
        <dbReference type="EMBL" id="KAK4209111.1"/>
    </source>
</evidence>
<comment type="caution">
    <text evidence="1">The sequence shown here is derived from an EMBL/GenBank/DDBJ whole genome shotgun (WGS) entry which is preliminary data.</text>
</comment>
<gene>
    <name evidence="1" type="ORF">QBC37DRAFT_451271</name>
</gene>